<feature type="transmembrane region" description="Helical" evidence="5">
    <location>
        <begin position="398"/>
        <end position="417"/>
    </location>
</feature>
<evidence type="ECO:0000256" key="4">
    <source>
        <dbReference type="ARBA" id="ARBA00023136"/>
    </source>
</evidence>
<accession>A0A086XV91</accession>
<evidence type="ECO:0000313" key="7">
    <source>
        <dbReference type="Proteomes" id="UP000028824"/>
    </source>
</evidence>
<comment type="subcellular location">
    <subcellularLocation>
        <location evidence="1">Membrane</location>
        <topology evidence="1">Multi-pass membrane protein</topology>
    </subcellularLocation>
</comment>
<feature type="transmembrane region" description="Helical" evidence="5">
    <location>
        <begin position="321"/>
        <end position="343"/>
    </location>
</feature>
<feature type="transmembrane region" description="Helical" evidence="5">
    <location>
        <begin position="42"/>
        <end position="71"/>
    </location>
</feature>
<evidence type="ECO:0000256" key="2">
    <source>
        <dbReference type="ARBA" id="ARBA00022692"/>
    </source>
</evidence>
<dbReference type="OrthoDB" id="5460483at2"/>
<evidence type="ECO:0000256" key="5">
    <source>
        <dbReference type="SAM" id="Phobius"/>
    </source>
</evidence>
<feature type="transmembrane region" description="Helical" evidence="5">
    <location>
        <begin position="437"/>
        <end position="461"/>
    </location>
</feature>
<dbReference type="PANTHER" id="PTHR10283">
    <property type="entry name" value="SOLUTE CARRIER FAMILY 13 MEMBER"/>
    <property type="match status" value="1"/>
</dbReference>
<dbReference type="Proteomes" id="UP000028824">
    <property type="component" value="Unassembled WGS sequence"/>
</dbReference>
<name>A0A086XV91_9RHOB</name>
<dbReference type="EMBL" id="JFZB01000018">
    <property type="protein sequence ID" value="KFI25941.1"/>
    <property type="molecule type" value="Genomic_DNA"/>
</dbReference>
<gene>
    <name evidence="6" type="ORF">CG50_02910</name>
</gene>
<keyword evidence="7" id="KW-1185">Reference proteome</keyword>
<dbReference type="RefSeq" id="WP_036637875.1">
    <property type="nucleotide sequence ID" value="NZ_JFZB01000018.1"/>
</dbReference>
<feature type="transmembrane region" description="Helical" evidence="5">
    <location>
        <begin position="170"/>
        <end position="189"/>
    </location>
</feature>
<dbReference type="eggNOG" id="COG0471">
    <property type="taxonomic scope" value="Bacteria"/>
</dbReference>
<keyword evidence="2 5" id="KW-0812">Transmembrane</keyword>
<dbReference type="GO" id="GO:0022857">
    <property type="term" value="F:transmembrane transporter activity"/>
    <property type="evidence" value="ECO:0007669"/>
    <property type="project" value="InterPro"/>
</dbReference>
<keyword evidence="3 5" id="KW-1133">Transmembrane helix</keyword>
<keyword evidence="4 5" id="KW-0472">Membrane</keyword>
<sequence length="467" mass="48570">MSALRFLSPRPLFLLLVVLAALWLAVLPPAGLSIVQVRTLGIVLVTLVLWSTGLVPGYLASLLLFAVAIIAHLATPEVVFAGFGSTAVWLIVSGFVIGSAIGISGWGARLAEAVGPVLMRSYPVLIGGLMAVSMLLGFVMPSSVGRAVVMVPIGMAIADRCGFGKGSNGRIAIASVLAIGCNVPSFAILPSNIPNMIFSGAAETIWQQHFGYMEYLVLHYPVMGVLKSALAVVLILRLFPAEIGAPLPAPEGRLDGARPRDRAAEIRVAVVLLVTLALWVTDSLHGVNPAWVGLGTAIVLLMPGVGVVTPTAFKGSVDFGILLFVTGALALGALVNGSGLGAMLGHKMEAILPLGPGRDFVNFMSLTVMTMVTGLFSTVPGAPAVLTPMAQDLADVTGLSLPAVLMTQVVGFSSPIFPYQVGPLVVAMQLSGEKIGALARVTIPLALIALVVLAPVDFLWWKLLGWI</sequence>
<dbReference type="AlphaFoldDB" id="A0A086XV91"/>
<dbReference type="GO" id="GO:0005886">
    <property type="term" value="C:plasma membrane"/>
    <property type="evidence" value="ECO:0007669"/>
    <property type="project" value="TreeGrafter"/>
</dbReference>
<reference evidence="6 7" key="1">
    <citation type="submission" date="2014-03" db="EMBL/GenBank/DDBJ databases">
        <title>Genome of Paenirhodobacter enshiensis DW2-9.</title>
        <authorList>
            <person name="Wang D."/>
            <person name="Wang G."/>
        </authorList>
    </citation>
    <scope>NUCLEOTIDE SEQUENCE [LARGE SCALE GENOMIC DNA]</scope>
    <source>
        <strain evidence="6 7">DW2-9</strain>
    </source>
</reference>
<feature type="transmembrane region" description="Helical" evidence="5">
    <location>
        <begin position="78"/>
        <end position="104"/>
    </location>
</feature>
<feature type="transmembrane region" description="Helical" evidence="5">
    <location>
        <begin position="218"/>
        <end position="239"/>
    </location>
</feature>
<protein>
    <submittedName>
        <fullName evidence="6">Sodium:sulfate symporter</fullName>
    </submittedName>
</protein>
<proteinExistence type="predicted"/>
<feature type="transmembrane region" description="Helical" evidence="5">
    <location>
        <begin position="363"/>
        <end position="386"/>
    </location>
</feature>
<comment type="caution">
    <text evidence="6">The sequence shown here is derived from an EMBL/GenBank/DDBJ whole genome shotgun (WGS) entry which is preliminary data.</text>
</comment>
<dbReference type="InterPro" id="IPR001898">
    <property type="entry name" value="SLC13A/DASS"/>
</dbReference>
<feature type="transmembrane region" description="Helical" evidence="5">
    <location>
        <begin position="290"/>
        <end position="309"/>
    </location>
</feature>
<dbReference type="Pfam" id="PF00939">
    <property type="entry name" value="Na_sulph_symp"/>
    <property type="match status" value="1"/>
</dbReference>
<feature type="transmembrane region" description="Helical" evidence="5">
    <location>
        <begin position="266"/>
        <end position="284"/>
    </location>
</feature>
<evidence type="ECO:0000313" key="6">
    <source>
        <dbReference type="EMBL" id="KFI25941.1"/>
    </source>
</evidence>
<feature type="transmembrane region" description="Helical" evidence="5">
    <location>
        <begin position="124"/>
        <end position="149"/>
    </location>
</feature>
<evidence type="ECO:0000256" key="1">
    <source>
        <dbReference type="ARBA" id="ARBA00004141"/>
    </source>
</evidence>
<evidence type="ECO:0000256" key="3">
    <source>
        <dbReference type="ARBA" id="ARBA00022989"/>
    </source>
</evidence>
<organism evidence="6 7">
    <name type="scientific">Paenirhodobacter enshiensis</name>
    <dbReference type="NCBI Taxonomy" id="1105367"/>
    <lineage>
        <taxon>Bacteria</taxon>
        <taxon>Pseudomonadati</taxon>
        <taxon>Pseudomonadota</taxon>
        <taxon>Alphaproteobacteria</taxon>
        <taxon>Rhodobacterales</taxon>
        <taxon>Rhodobacter group</taxon>
        <taxon>Paenirhodobacter</taxon>
    </lineage>
</organism>